<dbReference type="InterPro" id="IPR058434">
    <property type="entry name" value="DUF8121"/>
</dbReference>
<dbReference type="AlphaFoldDB" id="A0AAV3T6H4"/>
<gene>
    <name evidence="2" type="ORF">GCM10009020_04980</name>
</gene>
<evidence type="ECO:0000313" key="3">
    <source>
        <dbReference type="Proteomes" id="UP001500420"/>
    </source>
</evidence>
<keyword evidence="3" id="KW-1185">Reference proteome</keyword>
<dbReference type="PROSITE" id="PS51257">
    <property type="entry name" value="PROKAR_LIPOPROTEIN"/>
    <property type="match status" value="1"/>
</dbReference>
<protein>
    <recommendedName>
        <fullName evidence="1">DUF8121 domain-containing protein</fullName>
    </recommendedName>
</protein>
<dbReference type="EMBL" id="BAAADV010000001">
    <property type="protein sequence ID" value="GAA0663352.1"/>
    <property type="molecule type" value="Genomic_DNA"/>
</dbReference>
<evidence type="ECO:0000259" key="1">
    <source>
        <dbReference type="Pfam" id="PF26441"/>
    </source>
</evidence>
<name>A0AAV3T6H4_9EURY</name>
<sequence length="206" mass="22192">MRRRAFLASALTAGTSITAGCGFIESRTEHTDPTVELDDNPQNNTKYLVFRKDGADLATVGVSPPGSSEPSEFGASVSHGVDTELQSLTQRFSTPDSDETPPKIALQGPFMDDYGPPPSVSVFRDNTAAVVKVHRFGGLADETVYINLLVTRWPASAHRLVVESSVELVEPGLTDQTHVLDGQLEFKVTTETEADEPTDDTPNSSE</sequence>
<proteinExistence type="predicted"/>
<reference evidence="2 3" key="1">
    <citation type="journal article" date="2019" name="Int. J. Syst. Evol. Microbiol.">
        <title>The Global Catalogue of Microorganisms (GCM) 10K type strain sequencing project: providing services to taxonomists for standard genome sequencing and annotation.</title>
        <authorList>
            <consortium name="The Broad Institute Genomics Platform"/>
            <consortium name="The Broad Institute Genome Sequencing Center for Infectious Disease"/>
            <person name="Wu L."/>
            <person name="Ma J."/>
        </authorList>
    </citation>
    <scope>NUCLEOTIDE SEQUENCE [LARGE SCALE GENOMIC DNA]</scope>
    <source>
        <strain evidence="2 3">JCM 16328</strain>
    </source>
</reference>
<comment type="caution">
    <text evidence="2">The sequence shown here is derived from an EMBL/GenBank/DDBJ whole genome shotgun (WGS) entry which is preliminary data.</text>
</comment>
<organism evidence="2 3">
    <name type="scientific">Natronoarchaeum mannanilyticum</name>
    <dbReference type="NCBI Taxonomy" id="926360"/>
    <lineage>
        <taxon>Archaea</taxon>
        <taxon>Methanobacteriati</taxon>
        <taxon>Methanobacteriota</taxon>
        <taxon>Stenosarchaea group</taxon>
        <taxon>Halobacteria</taxon>
        <taxon>Halobacteriales</taxon>
        <taxon>Natronoarchaeaceae</taxon>
    </lineage>
</organism>
<feature type="domain" description="DUF8121" evidence="1">
    <location>
        <begin position="27"/>
        <end position="189"/>
    </location>
</feature>
<dbReference type="Pfam" id="PF26441">
    <property type="entry name" value="DUF8121"/>
    <property type="match status" value="1"/>
</dbReference>
<evidence type="ECO:0000313" key="2">
    <source>
        <dbReference type="EMBL" id="GAA0663352.1"/>
    </source>
</evidence>
<dbReference type="Proteomes" id="UP001500420">
    <property type="component" value="Unassembled WGS sequence"/>
</dbReference>
<dbReference type="RefSeq" id="WP_343772265.1">
    <property type="nucleotide sequence ID" value="NZ_BAAADV010000001.1"/>
</dbReference>
<accession>A0AAV3T6H4</accession>